<dbReference type="EMBL" id="ML737129">
    <property type="protein sequence ID" value="KAE8343439.1"/>
    <property type="molecule type" value="Genomic_DNA"/>
</dbReference>
<gene>
    <name evidence="1" type="ORF">BDV24DRAFT_161486</name>
</gene>
<dbReference type="Proteomes" id="UP000325558">
    <property type="component" value="Unassembled WGS sequence"/>
</dbReference>
<organism evidence="1">
    <name type="scientific">Aspergillus arachidicola</name>
    <dbReference type="NCBI Taxonomy" id="656916"/>
    <lineage>
        <taxon>Eukaryota</taxon>
        <taxon>Fungi</taxon>
        <taxon>Dikarya</taxon>
        <taxon>Ascomycota</taxon>
        <taxon>Pezizomycotina</taxon>
        <taxon>Eurotiomycetes</taxon>
        <taxon>Eurotiomycetidae</taxon>
        <taxon>Eurotiales</taxon>
        <taxon>Aspergillaceae</taxon>
        <taxon>Aspergillus</taxon>
        <taxon>Aspergillus subgen. Circumdati</taxon>
    </lineage>
</organism>
<protein>
    <submittedName>
        <fullName evidence="1">Uncharacterized protein</fullName>
    </submittedName>
</protein>
<accession>A0A5N6YG61</accession>
<name>A0A5N6YG61_9EURO</name>
<dbReference type="AlphaFoldDB" id="A0A5N6YG61"/>
<proteinExistence type="predicted"/>
<dbReference type="OrthoDB" id="10424719at2759"/>
<evidence type="ECO:0000313" key="1">
    <source>
        <dbReference type="EMBL" id="KAE8343439.1"/>
    </source>
</evidence>
<sequence>MADCVAHEPLVYSFVFKPQQHHFPITIVSYASSWSFPYHLVNQTKNPQFAMSQSIGNMLSAARDRQSKSRDATVFLTYLSELSAALSDLIEQLSYEVQDAAVSGEIDLDGATILDYIDYAIQLQSEIKDTMQSLLNSLTGSGIHYGGVMVFEIRSRL</sequence>
<reference evidence="1" key="1">
    <citation type="submission" date="2019-04" db="EMBL/GenBank/DDBJ databases">
        <title>Friends and foes A comparative genomics study of 23 Aspergillus species from section Flavi.</title>
        <authorList>
            <consortium name="DOE Joint Genome Institute"/>
            <person name="Kjaerbolling I."/>
            <person name="Vesth T."/>
            <person name="Frisvad J.C."/>
            <person name="Nybo J.L."/>
            <person name="Theobald S."/>
            <person name="Kildgaard S."/>
            <person name="Isbrandt T."/>
            <person name="Kuo A."/>
            <person name="Sato A."/>
            <person name="Lyhne E.K."/>
            <person name="Kogle M.E."/>
            <person name="Wiebenga A."/>
            <person name="Kun R.S."/>
            <person name="Lubbers R.J."/>
            <person name="Makela M.R."/>
            <person name="Barry K."/>
            <person name="Chovatia M."/>
            <person name="Clum A."/>
            <person name="Daum C."/>
            <person name="Haridas S."/>
            <person name="He G."/>
            <person name="LaButti K."/>
            <person name="Lipzen A."/>
            <person name="Mondo S."/>
            <person name="Riley R."/>
            <person name="Salamov A."/>
            <person name="Simmons B.A."/>
            <person name="Magnuson J.K."/>
            <person name="Henrissat B."/>
            <person name="Mortensen U.H."/>
            <person name="Larsen T.O."/>
            <person name="Devries R.P."/>
            <person name="Grigoriev I.V."/>
            <person name="Machida M."/>
            <person name="Baker S.E."/>
            <person name="Andersen M.R."/>
        </authorList>
    </citation>
    <scope>NUCLEOTIDE SEQUENCE</scope>
    <source>
        <strain evidence="1">CBS 117612</strain>
    </source>
</reference>